<keyword evidence="11" id="KW-0520">NAD</keyword>
<dbReference type="Gene3D" id="3.40.50.10190">
    <property type="entry name" value="BRCT domain"/>
    <property type="match status" value="1"/>
</dbReference>
<feature type="non-terminal residue" evidence="16">
    <location>
        <position position="1"/>
    </location>
</feature>
<comment type="function">
    <text evidence="2">DNA ligase that catalyzes the formation of phosphodiester linkages between 5'-phosphoryl and 3'-hydroxyl groups in double-stranded DNA using NAD as a coenzyme and as the energy source for the reaction. It is essential for DNA replication and repair of damaged DNA.</text>
</comment>
<dbReference type="SUPFAM" id="SSF50249">
    <property type="entry name" value="Nucleic acid-binding proteins"/>
    <property type="match status" value="1"/>
</dbReference>
<dbReference type="SUPFAM" id="SSF47781">
    <property type="entry name" value="RuvA domain 2-like"/>
    <property type="match status" value="1"/>
</dbReference>
<dbReference type="GO" id="GO:0005829">
    <property type="term" value="C:cytosol"/>
    <property type="evidence" value="ECO:0007669"/>
    <property type="project" value="TreeGrafter"/>
</dbReference>
<comment type="catalytic activity">
    <reaction evidence="13">
        <text>NAD(+) + (deoxyribonucleotide)n-3'-hydroxyl + 5'-phospho-(deoxyribonucleotide)m = (deoxyribonucleotide)n+m + AMP + beta-nicotinamide D-nucleotide.</text>
        <dbReference type="EC" id="6.5.1.2"/>
    </reaction>
</comment>
<dbReference type="Pfam" id="PF01653">
    <property type="entry name" value="DNA_ligase_aden"/>
    <property type="match status" value="1"/>
</dbReference>
<dbReference type="FunFam" id="1.10.150.20:FF:000006">
    <property type="entry name" value="DNA ligase"/>
    <property type="match status" value="1"/>
</dbReference>
<dbReference type="PROSITE" id="PS50172">
    <property type="entry name" value="BRCT"/>
    <property type="match status" value="1"/>
</dbReference>
<evidence type="ECO:0000256" key="7">
    <source>
        <dbReference type="ARBA" id="ARBA00022723"/>
    </source>
</evidence>
<dbReference type="GO" id="GO:0006260">
    <property type="term" value="P:DNA replication"/>
    <property type="evidence" value="ECO:0007669"/>
    <property type="project" value="UniProtKB-KW"/>
</dbReference>
<dbReference type="EMBL" id="SOIP01000491">
    <property type="protein sequence ID" value="TET78408.1"/>
    <property type="molecule type" value="Genomic_DNA"/>
</dbReference>
<name>A0A523XGL4_UNCT6</name>
<dbReference type="AlphaFoldDB" id="A0A523XGL4"/>
<proteinExistence type="inferred from homology"/>
<comment type="similarity">
    <text evidence="14">Belongs to the NAD-dependent DNA ligase family. LigA subfamily.</text>
</comment>
<dbReference type="SUPFAM" id="SSF52113">
    <property type="entry name" value="BRCT domain"/>
    <property type="match status" value="1"/>
</dbReference>
<evidence type="ECO:0000256" key="10">
    <source>
        <dbReference type="ARBA" id="ARBA00022842"/>
    </source>
</evidence>
<keyword evidence="8" id="KW-0227">DNA damage</keyword>
<dbReference type="InterPro" id="IPR001679">
    <property type="entry name" value="DNA_ligase"/>
</dbReference>
<dbReference type="SMART" id="SM00532">
    <property type="entry name" value="LIGANc"/>
    <property type="match status" value="1"/>
</dbReference>
<dbReference type="InterPro" id="IPR036420">
    <property type="entry name" value="BRCT_dom_sf"/>
</dbReference>
<evidence type="ECO:0000256" key="11">
    <source>
        <dbReference type="ARBA" id="ARBA00023027"/>
    </source>
</evidence>
<dbReference type="GO" id="GO:0003911">
    <property type="term" value="F:DNA ligase (NAD+) activity"/>
    <property type="evidence" value="ECO:0007669"/>
    <property type="project" value="UniProtKB-EC"/>
</dbReference>
<dbReference type="InterPro" id="IPR041663">
    <property type="entry name" value="DisA/LigA_HHH"/>
</dbReference>
<dbReference type="InterPro" id="IPR003583">
    <property type="entry name" value="Hlx-hairpin-Hlx_DNA-bd_motif"/>
</dbReference>
<evidence type="ECO:0000313" key="16">
    <source>
        <dbReference type="EMBL" id="TET78408.1"/>
    </source>
</evidence>
<evidence type="ECO:0000256" key="2">
    <source>
        <dbReference type="ARBA" id="ARBA00004067"/>
    </source>
</evidence>
<dbReference type="InterPro" id="IPR012340">
    <property type="entry name" value="NA-bd_OB-fold"/>
</dbReference>
<evidence type="ECO:0000256" key="3">
    <source>
        <dbReference type="ARBA" id="ARBA00012722"/>
    </source>
</evidence>
<evidence type="ECO:0000256" key="6">
    <source>
        <dbReference type="ARBA" id="ARBA00022705"/>
    </source>
</evidence>
<dbReference type="CDD" id="cd17748">
    <property type="entry name" value="BRCT_DNA_ligase_like"/>
    <property type="match status" value="1"/>
</dbReference>
<dbReference type="NCBIfam" id="NF005932">
    <property type="entry name" value="PRK07956.1"/>
    <property type="match status" value="1"/>
</dbReference>
<dbReference type="FunFam" id="1.10.150.20:FF:000007">
    <property type="entry name" value="DNA ligase"/>
    <property type="match status" value="1"/>
</dbReference>
<evidence type="ECO:0000256" key="5">
    <source>
        <dbReference type="ARBA" id="ARBA00022598"/>
    </source>
</evidence>
<evidence type="ECO:0000256" key="13">
    <source>
        <dbReference type="ARBA" id="ARBA00034005"/>
    </source>
</evidence>
<dbReference type="Gene3D" id="2.40.50.140">
    <property type="entry name" value="Nucleic acid-binding proteins"/>
    <property type="match status" value="1"/>
</dbReference>
<feature type="domain" description="BRCT" evidence="15">
    <location>
        <begin position="314"/>
        <end position="393"/>
    </location>
</feature>
<dbReference type="Pfam" id="PF00533">
    <property type="entry name" value="BRCT"/>
    <property type="match status" value="1"/>
</dbReference>
<keyword evidence="9" id="KW-0862">Zinc</keyword>
<dbReference type="InterPro" id="IPR001357">
    <property type="entry name" value="BRCT_dom"/>
</dbReference>
<dbReference type="FunFam" id="2.40.50.140:FF:000012">
    <property type="entry name" value="DNA ligase"/>
    <property type="match status" value="1"/>
</dbReference>
<evidence type="ECO:0000256" key="4">
    <source>
        <dbReference type="ARBA" id="ARBA00013308"/>
    </source>
</evidence>
<comment type="caution">
    <text evidence="16">The sequence shown here is derived from an EMBL/GenBank/DDBJ whole genome shotgun (WGS) entry which is preliminary data.</text>
</comment>
<comment type="cofactor">
    <cofactor evidence="1">
        <name>Mg(2+)</name>
        <dbReference type="ChEBI" id="CHEBI:18420"/>
    </cofactor>
</comment>
<dbReference type="InterPro" id="IPR013839">
    <property type="entry name" value="DNAligase_adenylation"/>
</dbReference>
<evidence type="ECO:0000256" key="14">
    <source>
        <dbReference type="ARBA" id="ARBA00060881"/>
    </source>
</evidence>
<dbReference type="SMART" id="SM00278">
    <property type="entry name" value="HhH1"/>
    <property type="match status" value="3"/>
</dbReference>
<dbReference type="GO" id="GO:0006281">
    <property type="term" value="P:DNA repair"/>
    <property type="evidence" value="ECO:0007669"/>
    <property type="project" value="UniProtKB-KW"/>
</dbReference>
<gene>
    <name evidence="16" type="primary">ligA</name>
    <name evidence="16" type="ORF">E3J38_08605</name>
</gene>
<reference evidence="16 17" key="1">
    <citation type="submission" date="2019-03" db="EMBL/GenBank/DDBJ databases">
        <title>Metabolic potential of uncultured bacteria and archaea associated with petroleum seepage in deep-sea sediments.</title>
        <authorList>
            <person name="Dong X."/>
            <person name="Hubert C."/>
        </authorList>
    </citation>
    <scope>NUCLEOTIDE SEQUENCE [LARGE SCALE GENOMIC DNA]</scope>
    <source>
        <strain evidence="16">E29_bin36</strain>
    </source>
</reference>
<evidence type="ECO:0000256" key="12">
    <source>
        <dbReference type="ARBA" id="ARBA00023204"/>
    </source>
</evidence>
<evidence type="ECO:0000256" key="9">
    <source>
        <dbReference type="ARBA" id="ARBA00022833"/>
    </source>
</evidence>
<dbReference type="SUPFAM" id="SSF56091">
    <property type="entry name" value="DNA ligase/mRNA capping enzyme, catalytic domain"/>
    <property type="match status" value="1"/>
</dbReference>
<dbReference type="InterPro" id="IPR004150">
    <property type="entry name" value="NAD_DNA_ligase_OB"/>
</dbReference>
<accession>A0A523XGL4</accession>
<dbReference type="EC" id="6.5.1.2" evidence="3"/>
<evidence type="ECO:0000256" key="1">
    <source>
        <dbReference type="ARBA" id="ARBA00001946"/>
    </source>
</evidence>
<organism evidence="16 17">
    <name type="scientific">candidate division TA06 bacterium</name>
    <dbReference type="NCBI Taxonomy" id="2250710"/>
    <lineage>
        <taxon>Bacteria</taxon>
        <taxon>Bacteria division TA06</taxon>
    </lineage>
</organism>
<dbReference type="InterPro" id="IPR004149">
    <property type="entry name" value="Znf_DNAligase_C4"/>
</dbReference>
<dbReference type="GO" id="GO:0046872">
    <property type="term" value="F:metal ion binding"/>
    <property type="evidence" value="ECO:0007669"/>
    <property type="project" value="UniProtKB-KW"/>
</dbReference>
<dbReference type="Pfam" id="PF03119">
    <property type="entry name" value="DNA_ligase_ZBD"/>
    <property type="match status" value="1"/>
</dbReference>
<dbReference type="Pfam" id="PF12826">
    <property type="entry name" value="HHH_2"/>
    <property type="match status" value="1"/>
</dbReference>
<dbReference type="PANTHER" id="PTHR23389:SF9">
    <property type="entry name" value="DNA LIGASE"/>
    <property type="match status" value="1"/>
</dbReference>
<dbReference type="SMART" id="SM00292">
    <property type="entry name" value="BRCT"/>
    <property type="match status" value="1"/>
</dbReference>
<dbReference type="NCBIfam" id="TIGR00575">
    <property type="entry name" value="dnlj"/>
    <property type="match status" value="1"/>
</dbReference>
<dbReference type="Gene3D" id="3.30.1490.70">
    <property type="match status" value="1"/>
</dbReference>
<dbReference type="Gene3D" id="1.10.150.20">
    <property type="entry name" value="5' to 3' exonuclease, C-terminal subdomain"/>
    <property type="match status" value="2"/>
</dbReference>
<keyword evidence="10" id="KW-0460">Magnesium</keyword>
<dbReference type="GO" id="GO:0003677">
    <property type="term" value="F:DNA binding"/>
    <property type="evidence" value="ECO:0007669"/>
    <property type="project" value="InterPro"/>
</dbReference>
<evidence type="ECO:0000313" key="17">
    <source>
        <dbReference type="Proteomes" id="UP000315534"/>
    </source>
</evidence>
<dbReference type="InterPro" id="IPR013840">
    <property type="entry name" value="DNAligase_N"/>
</dbReference>
<evidence type="ECO:0000256" key="8">
    <source>
        <dbReference type="ARBA" id="ARBA00022763"/>
    </source>
</evidence>
<keyword evidence="5 16" id="KW-0436">Ligase</keyword>
<protein>
    <recommendedName>
        <fullName evidence="4">DNA ligase</fullName>
        <ecNumber evidence="3">6.5.1.2</ecNumber>
    </recommendedName>
</protein>
<dbReference type="InterPro" id="IPR010994">
    <property type="entry name" value="RuvA_2-like"/>
</dbReference>
<dbReference type="PANTHER" id="PTHR23389">
    <property type="entry name" value="CHROMOSOME TRANSMISSION FIDELITY FACTOR 18"/>
    <property type="match status" value="1"/>
</dbReference>
<dbReference type="Pfam" id="PF03120">
    <property type="entry name" value="OB_DNA_ligase"/>
    <property type="match status" value="1"/>
</dbReference>
<keyword evidence="7" id="KW-0479">Metal-binding</keyword>
<evidence type="ECO:0000259" key="15">
    <source>
        <dbReference type="PROSITE" id="PS50172"/>
    </source>
</evidence>
<sequence>NRDGLDYEVDGIVVKIDSFEYREVLGETTSVPRWAIAYKYPARQATTVVDEIKWSVGRTGVVTPIAILKPVPLSGSTIGRATLHNADEIKRLDVREGDTVIIEKGGEVIPKVVKVVAEKRPRKSKPARRPAKCPICSSPLARYEGEVAIRCENVSCPMQVRRRIEYFACRSAMDITGLGTVVVDQLVSAGLVKDYGDLYSLKAEQVESLERMGKKSAPNLISAISDSKERPFDRVLFALGIRQVGLHAARLLASRFSSIAELARSTAEEILSIEDIGPIIAKSVVKFFQDEANLRVIGKLKRAGLKLSQKRKRKGRLPLKNKTFVLTGALSRYTREQAGDLIVSLGGKLSTSVSRKTDYCVAGENPGSKLDKAKALGVKIVDEEEFKRLTKKS</sequence>
<dbReference type="Proteomes" id="UP000315534">
    <property type="component" value="Unassembled WGS sequence"/>
</dbReference>
<dbReference type="Gene3D" id="6.20.10.30">
    <property type="match status" value="1"/>
</dbReference>
<keyword evidence="6" id="KW-0235">DNA replication</keyword>
<keyword evidence="12" id="KW-0234">DNA repair</keyword>